<dbReference type="AlphaFoldDB" id="A0A182XGD0"/>
<dbReference type="InterPro" id="IPR036770">
    <property type="entry name" value="Ankyrin_rpt-contain_sf"/>
</dbReference>
<dbReference type="PANTHER" id="PTHR24172">
    <property type="entry name" value="ANK_REP_REGION DOMAIN-CONTAINING PROTEIN"/>
    <property type="match status" value="1"/>
</dbReference>
<feature type="compositionally biased region" description="Polar residues" evidence="2">
    <location>
        <begin position="527"/>
        <end position="538"/>
    </location>
</feature>
<feature type="compositionally biased region" description="Low complexity" evidence="2">
    <location>
        <begin position="321"/>
        <end position="337"/>
    </location>
</feature>
<dbReference type="SUPFAM" id="SSF48403">
    <property type="entry name" value="Ankyrin repeat"/>
    <property type="match status" value="1"/>
</dbReference>
<feature type="compositionally biased region" description="Basic and acidic residues" evidence="2">
    <location>
        <begin position="641"/>
        <end position="652"/>
    </location>
</feature>
<feature type="compositionally biased region" description="Polar residues" evidence="2">
    <location>
        <begin position="193"/>
        <end position="208"/>
    </location>
</feature>
<dbReference type="PANTHER" id="PTHR24172:SF4">
    <property type="entry name" value="ANK_REP_REGION DOMAIN-CONTAINING PROTEIN"/>
    <property type="match status" value="1"/>
</dbReference>
<feature type="compositionally biased region" description="Basic and acidic residues" evidence="2">
    <location>
        <begin position="596"/>
        <end position="605"/>
    </location>
</feature>
<evidence type="ECO:0000256" key="1">
    <source>
        <dbReference type="PROSITE-ProRule" id="PRU00023"/>
    </source>
</evidence>
<keyword evidence="1" id="KW-0040">ANK repeat</keyword>
<dbReference type="STRING" id="34691.A0A182XGD0"/>
<feature type="compositionally biased region" description="Acidic residues" evidence="2">
    <location>
        <begin position="278"/>
        <end position="288"/>
    </location>
</feature>
<accession>A0A182XGD0</accession>
<feature type="compositionally biased region" description="Polar residues" evidence="2">
    <location>
        <begin position="436"/>
        <end position="458"/>
    </location>
</feature>
<feature type="repeat" description="ANK" evidence="1">
    <location>
        <begin position="74"/>
        <end position="106"/>
    </location>
</feature>
<dbReference type="Proteomes" id="UP000076407">
    <property type="component" value="Unassembled WGS sequence"/>
</dbReference>
<dbReference type="VEuPathDB" id="VectorBase:AQUA008898"/>
<keyword evidence="4" id="KW-1185">Reference proteome</keyword>
<proteinExistence type="predicted"/>
<dbReference type="InterPro" id="IPR002110">
    <property type="entry name" value="Ankyrin_rpt"/>
</dbReference>
<name>A0A182XGD0_ANOQN</name>
<dbReference type="Gene3D" id="1.25.40.20">
    <property type="entry name" value="Ankyrin repeat-containing domain"/>
    <property type="match status" value="1"/>
</dbReference>
<feature type="compositionally biased region" description="Acidic residues" evidence="2">
    <location>
        <begin position="606"/>
        <end position="617"/>
    </location>
</feature>
<reference evidence="3" key="1">
    <citation type="submission" date="2020-05" db="UniProtKB">
        <authorList>
            <consortium name="EnsemblMetazoa"/>
        </authorList>
    </citation>
    <scope>IDENTIFICATION</scope>
    <source>
        <strain evidence="3">SANGQUA</strain>
    </source>
</reference>
<feature type="compositionally biased region" description="Low complexity" evidence="2">
    <location>
        <begin position="680"/>
        <end position="701"/>
    </location>
</feature>
<dbReference type="PROSITE" id="PS50297">
    <property type="entry name" value="ANK_REP_REGION"/>
    <property type="match status" value="2"/>
</dbReference>
<feature type="compositionally biased region" description="Polar residues" evidence="2">
    <location>
        <begin position="483"/>
        <end position="495"/>
    </location>
</feature>
<feature type="compositionally biased region" description="Acidic residues" evidence="2">
    <location>
        <begin position="362"/>
        <end position="371"/>
    </location>
</feature>
<feature type="region of interest" description="Disordered" evidence="2">
    <location>
        <begin position="189"/>
        <end position="226"/>
    </location>
</feature>
<evidence type="ECO:0000313" key="4">
    <source>
        <dbReference type="Proteomes" id="UP000076407"/>
    </source>
</evidence>
<feature type="compositionally biased region" description="Polar residues" evidence="2">
    <location>
        <begin position="581"/>
        <end position="595"/>
    </location>
</feature>
<sequence>MGKLAKVLWAGQGMRLRTETSHHPRMKRFLECVPHVMGVIKDIHQAVIDNDLDVLKEKTAPPAPRVILTSKDANGLTPLHKAAGLAHTQIVEYILSVWPSLSSDEDHTGKTPLHWAASAKNNARSFNLLVQAGADETALDDRNKPAEHYKNKPGDIDRSLLAVIPEAPRISQQGFPAYFDWAMFTLPDDSDEGSQPTRMKPFLSQNNLLDPDGGQEGGLAGGAADTVSKSKSVHNLTNGVLTVLGQERDHEEQISTPPAGPDDTDAPLDVSSAKVDDGGGDDSVDDAQEIQQTEPEADSAEGVSETKNETGAPVSDAPNAVVEENNTENGHTENGVTVEEEDQTNGNDTVASRNTSAKEANTDELDNTVEVELEKETNSSSAALEEAEVSRDSLEQVVPKDDDIELDSLGKDLEPEEPLPDAARVTSAESDKNSEQMDSQPNSRATTGKSIKSTITVTDQDDIKQHVSRNSSATAVSNGRPDTASNGNMNGTVEPNGTPEDVSDQDGLTSAGSERPETRGISAHRTYPNSAKEPTSPVSRPVSRAEVETISRAASSMLTPGHTPAKSSRSSTPYRKASIGSRKSVNSAVGSAAQNETHDGANNHGDDDDDDNSEANDDSNNADVKIASYRTPDENATSEQLLEKTAETHPDQPELEDPPQAVDETSSAKEEPMARTEIETVTQSATSTQLATAAATEASSQVLEIEGTVQGEPDQGQLQSQNDPPVEHDDQP</sequence>
<dbReference type="Pfam" id="PF12796">
    <property type="entry name" value="Ank_2"/>
    <property type="match status" value="1"/>
</dbReference>
<dbReference type="SMART" id="SM00248">
    <property type="entry name" value="ANK"/>
    <property type="match status" value="2"/>
</dbReference>
<feature type="compositionally biased region" description="Basic and acidic residues" evidence="2">
    <location>
        <begin position="666"/>
        <end position="678"/>
    </location>
</feature>
<feature type="repeat" description="ANK" evidence="1">
    <location>
        <begin position="108"/>
        <end position="141"/>
    </location>
</feature>
<feature type="compositionally biased region" description="Polar residues" evidence="2">
    <location>
        <begin position="468"/>
        <end position="477"/>
    </location>
</feature>
<evidence type="ECO:0000256" key="2">
    <source>
        <dbReference type="SAM" id="MobiDB-lite"/>
    </source>
</evidence>
<feature type="compositionally biased region" description="Polar residues" evidence="2">
    <location>
        <begin position="344"/>
        <end position="359"/>
    </location>
</feature>
<dbReference type="EnsemblMetazoa" id="AQUA008898-RA">
    <property type="protein sequence ID" value="AQUA008898-PA"/>
    <property type="gene ID" value="AQUA008898"/>
</dbReference>
<evidence type="ECO:0000313" key="3">
    <source>
        <dbReference type="EnsemblMetazoa" id="AQUA008898-PA"/>
    </source>
</evidence>
<protein>
    <submittedName>
        <fullName evidence="3">ANK_REP_REGION domain-containing protein</fullName>
    </submittedName>
</protein>
<feature type="region of interest" description="Disordered" evidence="2">
    <location>
        <begin position="244"/>
        <end position="732"/>
    </location>
</feature>
<organism evidence="3 4">
    <name type="scientific">Anopheles quadriannulatus</name>
    <name type="common">Mosquito</name>
    <dbReference type="NCBI Taxonomy" id="34691"/>
    <lineage>
        <taxon>Eukaryota</taxon>
        <taxon>Metazoa</taxon>
        <taxon>Ecdysozoa</taxon>
        <taxon>Arthropoda</taxon>
        <taxon>Hexapoda</taxon>
        <taxon>Insecta</taxon>
        <taxon>Pterygota</taxon>
        <taxon>Neoptera</taxon>
        <taxon>Endopterygota</taxon>
        <taxon>Diptera</taxon>
        <taxon>Nematocera</taxon>
        <taxon>Culicoidea</taxon>
        <taxon>Culicidae</taxon>
        <taxon>Anophelinae</taxon>
        <taxon>Anopheles</taxon>
    </lineage>
</organism>
<dbReference type="PROSITE" id="PS50088">
    <property type="entry name" value="ANK_REPEAT"/>
    <property type="match status" value="2"/>
</dbReference>
<feature type="compositionally biased region" description="Basic and acidic residues" evidence="2">
    <location>
        <begin position="388"/>
        <end position="401"/>
    </location>
</feature>